<accession>A0A1Z5T173</accession>
<dbReference type="Proteomes" id="UP000194280">
    <property type="component" value="Unassembled WGS sequence"/>
</dbReference>
<comment type="catalytic activity">
    <reaction evidence="10">
        <text>4-aminobutanoate + 2-oxoglutarate = succinate semialdehyde + L-glutamate</text>
        <dbReference type="Rhea" id="RHEA:23352"/>
        <dbReference type="ChEBI" id="CHEBI:16810"/>
        <dbReference type="ChEBI" id="CHEBI:29985"/>
        <dbReference type="ChEBI" id="CHEBI:57706"/>
        <dbReference type="ChEBI" id="CHEBI:59888"/>
        <dbReference type="EC" id="2.6.1.19"/>
    </reaction>
</comment>
<name>A0A1Z5T173_HORWE</name>
<dbReference type="GO" id="GO:0009450">
    <property type="term" value="P:gamma-aminobutyric acid catabolic process"/>
    <property type="evidence" value="ECO:0007669"/>
    <property type="project" value="TreeGrafter"/>
</dbReference>
<dbReference type="InterPro" id="IPR015424">
    <property type="entry name" value="PyrdxlP-dep_Trfase"/>
</dbReference>
<dbReference type="VEuPathDB" id="FungiDB:BTJ68_09726"/>
<keyword evidence="6 12" id="KW-0808">Transferase</keyword>
<dbReference type="NCBIfam" id="TIGR00699">
    <property type="entry name" value="GABAtrns_euk"/>
    <property type="match status" value="1"/>
</dbReference>
<dbReference type="Gene3D" id="3.40.640.10">
    <property type="entry name" value="Type I PLP-dependent aspartate aminotransferase-like (Major domain)"/>
    <property type="match status" value="1"/>
</dbReference>
<evidence type="ECO:0000256" key="11">
    <source>
        <dbReference type="RuleBase" id="RU003560"/>
    </source>
</evidence>
<comment type="similarity">
    <text evidence="2 11">Belongs to the class-III pyridoxal-phosphate-dependent aminotransferase family.</text>
</comment>
<dbReference type="Gene3D" id="3.90.1150.10">
    <property type="entry name" value="Aspartate Aminotransferase, domain 1"/>
    <property type="match status" value="1"/>
</dbReference>
<dbReference type="InterPro" id="IPR004631">
    <property type="entry name" value="4NH2But_aminotransferase_euk"/>
</dbReference>
<dbReference type="GO" id="GO:0005739">
    <property type="term" value="C:mitochondrion"/>
    <property type="evidence" value="ECO:0007669"/>
    <property type="project" value="TreeGrafter"/>
</dbReference>
<dbReference type="AlphaFoldDB" id="A0A1Z5T173"/>
<organism evidence="12 13">
    <name type="scientific">Hortaea werneckii EXF-2000</name>
    <dbReference type="NCBI Taxonomy" id="1157616"/>
    <lineage>
        <taxon>Eukaryota</taxon>
        <taxon>Fungi</taxon>
        <taxon>Dikarya</taxon>
        <taxon>Ascomycota</taxon>
        <taxon>Pezizomycotina</taxon>
        <taxon>Dothideomycetes</taxon>
        <taxon>Dothideomycetidae</taxon>
        <taxon>Mycosphaerellales</taxon>
        <taxon>Teratosphaeriaceae</taxon>
        <taxon>Hortaea</taxon>
    </lineage>
</organism>
<evidence type="ECO:0000256" key="1">
    <source>
        <dbReference type="ARBA" id="ARBA00001933"/>
    </source>
</evidence>
<evidence type="ECO:0000256" key="2">
    <source>
        <dbReference type="ARBA" id="ARBA00008954"/>
    </source>
</evidence>
<dbReference type="GO" id="GO:0030170">
    <property type="term" value="F:pyridoxal phosphate binding"/>
    <property type="evidence" value="ECO:0007669"/>
    <property type="project" value="InterPro"/>
</dbReference>
<dbReference type="PANTHER" id="PTHR43206">
    <property type="entry name" value="AMINOTRANSFERASE"/>
    <property type="match status" value="1"/>
</dbReference>
<dbReference type="FunCoup" id="A0A1Z5T173">
    <property type="interactions" value="473"/>
</dbReference>
<evidence type="ECO:0000256" key="3">
    <source>
        <dbReference type="ARBA" id="ARBA00012912"/>
    </source>
</evidence>
<dbReference type="SUPFAM" id="SSF53383">
    <property type="entry name" value="PLP-dependent transferases"/>
    <property type="match status" value="1"/>
</dbReference>
<evidence type="ECO:0000256" key="7">
    <source>
        <dbReference type="ARBA" id="ARBA00022898"/>
    </source>
</evidence>
<dbReference type="OrthoDB" id="10260828at2759"/>
<dbReference type="InterPro" id="IPR015422">
    <property type="entry name" value="PyrdxlP-dep_Trfase_small"/>
</dbReference>
<evidence type="ECO:0000256" key="5">
    <source>
        <dbReference type="ARBA" id="ARBA00022576"/>
    </source>
</evidence>
<gene>
    <name evidence="12" type="ORF">BTJ68_09726</name>
</gene>
<dbReference type="CDD" id="cd00610">
    <property type="entry name" value="OAT_like"/>
    <property type="match status" value="1"/>
</dbReference>
<protein>
    <recommendedName>
        <fullName evidence="4">4-aminobutyrate aminotransferase</fullName>
        <ecNumber evidence="3">2.6.1.19</ecNumber>
    </recommendedName>
    <alternativeName>
        <fullName evidence="9">GABA aminotransferase</fullName>
    </alternativeName>
    <alternativeName>
        <fullName evidence="8">Gamma-amino-N-butyrate transaminase</fullName>
    </alternativeName>
</protein>
<dbReference type="EMBL" id="MUNK01000158">
    <property type="protein sequence ID" value="OTA28549.1"/>
    <property type="molecule type" value="Genomic_DNA"/>
</dbReference>
<evidence type="ECO:0000256" key="10">
    <source>
        <dbReference type="ARBA" id="ARBA00048021"/>
    </source>
</evidence>
<evidence type="ECO:0000256" key="8">
    <source>
        <dbReference type="ARBA" id="ARBA00030204"/>
    </source>
</evidence>
<evidence type="ECO:0000256" key="9">
    <source>
        <dbReference type="ARBA" id="ARBA00031787"/>
    </source>
</evidence>
<dbReference type="FunFam" id="3.40.640.10:FF:000029">
    <property type="entry name" value="4-aminobutyrate aminotransferase, mitochondrial"/>
    <property type="match status" value="1"/>
</dbReference>
<dbReference type="InterPro" id="IPR005814">
    <property type="entry name" value="Aminotrans_3"/>
</dbReference>
<evidence type="ECO:0000256" key="4">
    <source>
        <dbReference type="ARBA" id="ARBA00018543"/>
    </source>
</evidence>
<dbReference type="GO" id="GO:0034386">
    <property type="term" value="F:4-aminobutyrate:2-oxoglutarate transaminase activity"/>
    <property type="evidence" value="ECO:0007669"/>
    <property type="project" value="UniProtKB-EC"/>
</dbReference>
<keyword evidence="7 11" id="KW-0663">Pyridoxal phosphate</keyword>
<evidence type="ECO:0000313" key="13">
    <source>
        <dbReference type="Proteomes" id="UP000194280"/>
    </source>
</evidence>
<sequence length="488" mass="54317">MSLLPSSFRLGRIAAPGLKHHARQYATLFENQPQRPDVHTVLPGPLSVEGRAKLGRVFDTGAMRMLVDYERSQGNYIVDADQNQFLDTFSQIASIAVGYNNPHVAKAITSPEMVRAMVNRPALGNFPSTDMADILTSGLLKAAPPGLSSIFTASTGSDANETAYKAAFIWRRAVERGDVDFTPEEIASSMNNKAPGAPEYSIMSFDGGFHGRTFGSLATTRSKAIHKLDVPSFDWPSAPFPKLQYPLDQFAMENAAEEERCIHEVERIIDNNPKPVAAVVVEPIQSEGGDNHASANFFRELRRVTERRGVLLIVDEVQTGVGPSGKFWAHEHWNLPSPPDMVTFSKKAQAAGFYYGRKDLRPKQPYRQFNTWMGDPARALVFKAIWEEISRLNLVENAAQTGKHLFDSLEALAKKYPHEILNLRGKDRGTFIAWDSPRRDDVISKALRKGILIGGSGARAIRLRPMLIFQKQHADMLVETLESIFRDE</sequence>
<dbReference type="STRING" id="1157616.A0A1Z5T173"/>
<dbReference type="PIRSF" id="PIRSF000521">
    <property type="entry name" value="Transaminase_4ab_Lys_Orn"/>
    <property type="match status" value="1"/>
</dbReference>
<comment type="caution">
    <text evidence="12">The sequence shown here is derived from an EMBL/GenBank/DDBJ whole genome shotgun (WGS) entry which is preliminary data.</text>
</comment>
<dbReference type="PANTHER" id="PTHR43206:SF1">
    <property type="entry name" value="4-AMINOBUTYRATE AMINOTRANSFERASE, MITOCHONDRIAL"/>
    <property type="match status" value="1"/>
</dbReference>
<dbReference type="Pfam" id="PF00202">
    <property type="entry name" value="Aminotran_3"/>
    <property type="match status" value="1"/>
</dbReference>
<dbReference type="InterPro" id="IPR015421">
    <property type="entry name" value="PyrdxlP-dep_Trfase_major"/>
</dbReference>
<evidence type="ECO:0000256" key="6">
    <source>
        <dbReference type="ARBA" id="ARBA00022679"/>
    </source>
</evidence>
<reference evidence="12 13" key="1">
    <citation type="submission" date="2017-01" db="EMBL/GenBank/DDBJ databases">
        <title>The recent genome duplication of the halophilic yeast Hortaea werneckii: insights from long-read sequencing.</title>
        <authorList>
            <person name="Sinha S."/>
            <person name="Flibotte S."/>
            <person name="Neira M."/>
            <person name="Lenassi M."/>
            <person name="Gostincar C."/>
            <person name="Stajich J.E."/>
            <person name="Nislow C.E."/>
        </authorList>
    </citation>
    <scope>NUCLEOTIDE SEQUENCE [LARGE SCALE GENOMIC DNA]</scope>
    <source>
        <strain evidence="12 13">EXF-2000</strain>
    </source>
</reference>
<dbReference type="EC" id="2.6.1.19" evidence="3"/>
<dbReference type="InParanoid" id="A0A1Z5T173"/>
<keyword evidence="5 12" id="KW-0032">Aminotransferase</keyword>
<proteinExistence type="inferred from homology"/>
<evidence type="ECO:0000313" key="12">
    <source>
        <dbReference type="EMBL" id="OTA28549.1"/>
    </source>
</evidence>
<comment type="cofactor">
    <cofactor evidence="1">
        <name>pyridoxal 5'-phosphate</name>
        <dbReference type="ChEBI" id="CHEBI:597326"/>
    </cofactor>
</comment>
<keyword evidence="13" id="KW-1185">Reference proteome</keyword>